<organism evidence="3 4">
    <name type="scientific">Actinotignum schaalii FB123-CNA-2</name>
    <dbReference type="NCBI Taxonomy" id="883067"/>
    <lineage>
        <taxon>Bacteria</taxon>
        <taxon>Bacillati</taxon>
        <taxon>Actinomycetota</taxon>
        <taxon>Actinomycetes</taxon>
        <taxon>Actinomycetales</taxon>
        <taxon>Actinomycetaceae</taxon>
        <taxon>Actinotignum</taxon>
    </lineage>
</organism>
<keyword evidence="2" id="KW-1133">Transmembrane helix</keyword>
<dbReference type="AlphaFoldDB" id="S2VKD0"/>
<accession>S2VKD0</accession>
<dbReference type="PATRIC" id="fig|883067.3.peg.602"/>
<feature type="compositionally biased region" description="Low complexity" evidence="1">
    <location>
        <begin position="383"/>
        <end position="400"/>
    </location>
</feature>
<feature type="transmembrane region" description="Helical" evidence="2">
    <location>
        <begin position="243"/>
        <end position="264"/>
    </location>
</feature>
<comment type="caution">
    <text evidence="3">The sequence shown here is derived from an EMBL/GenBank/DDBJ whole genome shotgun (WGS) entry which is preliminary data.</text>
</comment>
<feature type="transmembrane region" description="Helical" evidence="2">
    <location>
        <begin position="184"/>
        <end position="206"/>
    </location>
</feature>
<feature type="compositionally biased region" description="Low complexity" evidence="1">
    <location>
        <begin position="407"/>
        <end position="426"/>
    </location>
</feature>
<keyword evidence="2" id="KW-0472">Membrane</keyword>
<protein>
    <recommendedName>
        <fullName evidence="5">TrbL/VirB6 plasmid conjugal transfer protein</fullName>
    </recommendedName>
</protein>
<evidence type="ECO:0000256" key="2">
    <source>
        <dbReference type="SAM" id="Phobius"/>
    </source>
</evidence>
<proteinExistence type="predicted"/>
<sequence length="523" mass="53094">MDAVVFADYLAPAPMWVPGGPAPSVCVTDVCGWNILNPLAWVGKGIGTLVGSVIELLAEAMASASMWLLEFLVGFVSSNPRLNLEDTEAITWIHDSLAYATGLFMLLGVLVGAGSMAWHRRGEPLRDMLQSVIQLVIVSGAGVTVVQLLMEASSLFSSWLLSSSGSMESVQAAINVMIDEGTNLAILTIFLLAAMLLGTLLALILLLCRDSFLVLLIGILPLSAAATNTAVGRQWFEKTKTWIIAFLLYKPAFAIILSIGMRLISSGSPPTMTARVEQACGTFDEAKLEEYQKCVLEQMKAAIGDDSSLTNSVTTILVGVGVLVLAGFAMPALMRFVVPATASMSSGAGMSGIAAGIGGAAGSLVASGAIKVARGGVAAVRGGASKVRAARATKTNASSSGSGGARATGASTTPTAGTNGASTASRHGGASGATSAPTSVSPRGKKSVRGIRARKQAATATPAPPVSAGGQASGAAPTPPAKPASPFALPTKQPGRGAFDKARQTGAFSANLASGADESEETA</sequence>
<evidence type="ECO:0000313" key="3">
    <source>
        <dbReference type="EMBL" id="EPD27251.1"/>
    </source>
</evidence>
<keyword evidence="2" id="KW-0812">Transmembrane</keyword>
<feature type="transmembrane region" description="Helical" evidence="2">
    <location>
        <begin position="316"/>
        <end position="338"/>
    </location>
</feature>
<reference evidence="3 4" key="1">
    <citation type="submission" date="2013-05" db="EMBL/GenBank/DDBJ databases">
        <title>The Genome Sequence of Actinobaculum schaalii FB123-CNA2.</title>
        <authorList>
            <consortium name="The Broad Institute Genomics Platform"/>
            <person name="Earl A."/>
            <person name="Ward D."/>
            <person name="Feldgarden M."/>
            <person name="Gevers D."/>
            <person name="Saerens B."/>
            <person name="Vaneechoutte M."/>
            <person name="Walker B."/>
            <person name="Young S."/>
            <person name="Zeng Q."/>
            <person name="Gargeya S."/>
            <person name="Fitzgerald M."/>
            <person name="Haas B."/>
            <person name="Abouelleil A."/>
            <person name="Allen A.W."/>
            <person name="Alvarado L."/>
            <person name="Arachchi H.M."/>
            <person name="Berlin A.M."/>
            <person name="Chapman S.B."/>
            <person name="Gainer-Dewar J."/>
            <person name="Goldberg J."/>
            <person name="Griggs A."/>
            <person name="Gujja S."/>
            <person name="Hansen M."/>
            <person name="Howarth C."/>
            <person name="Imamovic A."/>
            <person name="Ireland A."/>
            <person name="Larimer J."/>
            <person name="McCowan C."/>
            <person name="Murphy C."/>
            <person name="Pearson M."/>
            <person name="Poon T.W."/>
            <person name="Priest M."/>
            <person name="Roberts A."/>
            <person name="Saif S."/>
            <person name="Shea T."/>
            <person name="Sisk P."/>
            <person name="Sykes S."/>
            <person name="Wortman J."/>
            <person name="Nusbaum C."/>
            <person name="Birren B."/>
        </authorList>
    </citation>
    <scope>NUCLEOTIDE SEQUENCE [LARGE SCALE GENOMIC DNA]</scope>
    <source>
        <strain evidence="3 4">FB123-CNA-2</strain>
    </source>
</reference>
<feature type="transmembrane region" description="Helical" evidence="2">
    <location>
        <begin position="131"/>
        <end position="150"/>
    </location>
</feature>
<feature type="transmembrane region" description="Helical" evidence="2">
    <location>
        <begin position="212"/>
        <end position="231"/>
    </location>
</feature>
<feature type="compositionally biased region" description="Polar residues" evidence="1">
    <location>
        <begin position="432"/>
        <end position="441"/>
    </location>
</feature>
<evidence type="ECO:0000256" key="1">
    <source>
        <dbReference type="SAM" id="MobiDB-lite"/>
    </source>
</evidence>
<dbReference type="EMBL" id="AGWM01000007">
    <property type="protein sequence ID" value="EPD27251.1"/>
    <property type="molecule type" value="Genomic_DNA"/>
</dbReference>
<dbReference type="eggNOG" id="ENOG5031S1J">
    <property type="taxonomic scope" value="Bacteria"/>
</dbReference>
<gene>
    <name evidence="3" type="ORF">HMPREF9237_00608</name>
</gene>
<keyword evidence="4" id="KW-1185">Reference proteome</keyword>
<dbReference type="RefSeq" id="WP_016442243.1">
    <property type="nucleotide sequence ID" value="NZ_KE150262.1"/>
</dbReference>
<dbReference type="OrthoDB" id="3694109at2"/>
<feature type="transmembrane region" description="Helical" evidence="2">
    <location>
        <begin position="97"/>
        <end position="119"/>
    </location>
</feature>
<evidence type="ECO:0008006" key="5">
    <source>
        <dbReference type="Google" id="ProtNLM"/>
    </source>
</evidence>
<name>S2VKD0_9ACTO</name>
<dbReference type="HOGENOM" id="CLU_520366_0_0_11"/>
<feature type="compositionally biased region" description="Basic residues" evidence="1">
    <location>
        <begin position="443"/>
        <end position="455"/>
    </location>
</feature>
<evidence type="ECO:0000313" key="4">
    <source>
        <dbReference type="Proteomes" id="UP000014393"/>
    </source>
</evidence>
<dbReference type="Proteomes" id="UP000014393">
    <property type="component" value="Unassembled WGS sequence"/>
</dbReference>
<feature type="region of interest" description="Disordered" evidence="1">
    <location>
        <begin position="383"/>
        <end position="523"/>
    </location>
</feature>